<comment type="caution">
    <text evidence="1">The sequence shown here is derived from an EMBL/GenBank/DDBJ whole genome shotgun (WGS) entry which is preliminary data.</text>
</comment>
<accession>A0ACC1TA50</accession>
<dbReference type="Proteomes" id="UP001148662">
    <property type="component" value="Unassembled WGS sequence"/>
</dbReference>
<gene>
    <name evidence="1" type="ORF">NM688_g1933</name>
</gene>
<sequence>MSTSTVTVLHVASASPTDTQAAQPPIIYFFQLTSRLSIAAATFALKTSRTLWSFLAYAFGPLSSLFAALSSPVLYLLSPAFLLVNILVNVFVYQPYNILVQLMHAFYPIYAFIVIVVILATAIGFSARLGTYLTRFIFFHSKKSTVQRSMTETGATQEKTRKKVQIKEEEKPRRELSRHR</sequence>
<name>A0ACC1TA50_9APHY</name>
<keyword evidence="2" id="KW-1185">Reference proteome</keyword>
<organism evidence="1 2">
    <name type="scientific">Phlebia brevispora</name>
    <dbReference type="NCBI Taxonomy" id="194682"/>
    <lineage>
        <taxon>Eukaryota</taxon>
        <taxon>Fungi</taxon>
        <taxon>Dikarya</taxon>
        <taxon>Basidiomycota</taxon>
        <taxon>Agaricomycotina</taxon>
        <taxon>Agaricomycetes</taxon>
        <taxon>Polyporales</taxon>
        <taxon>Meruliaceae</taxon>
        <taxon>Phlebia</taxon>
    </lineage>
</organism>
<evidence type="ECO:0000313" key="1">
    <source>
        <dbReference type="EMBL" id="KAJ3556620.1"/>
    </source>
</evidence>
<protein>
    <submittedName>
        <fullName evidence="1">Uncharacterized protein</fullName>
    </submittedName>
</protein>
<evidence type="ECO:0000313" key="2">
    <source>
        <dbReference type="Proteomes" id="UP001148662"/>
    </source>
</evidence>
<reference evidence="1" key="1">
    <citation type="submission" date="2022-07" db="EMBL/GenBank/DDBJ databases">
        <title>Genome Sequence of Phlebia brevispora.</title>
        <authorList>
            <person name="Buettner E."/>
        </authorList>
    </citation>
    <scope>NUCLEOTIDE SEQUENCE</scope>
    <source>
        <strain evidence="1">MPL23</strain>
    </source>
</reference>
<proteinExistence type="predicted"/>
<dbReference type="EMBL" id="JANHOG010000226">
    <property type="protein sequence ID" value="KAJ3556620.1"/>
    <property type="molecule type" value="Genomic_DNA"/>
</dbReference>